<keyword evidence="3" id="KW-1185">Reference proteome</keyword>
<gene>
    <name evidence="2" type="ORF">NE686_10085</name>
</gene>
<comment type="caution">
    <text evidence="2">The sequence shown here is derived from an EMBL/GenBank/DDBJ whole genome shotgun (WGS) entry which is preliminary data.</text>
</comment>
<organism evidence="2 3">
    <name type="scientific">Tissierella carlieri</name>
    <dbReference type="NCBI Taxonomy" id="689904"/>
    <lineage>
        <taxon>Bacteria</taxon>
        <taxon>Bacillati</taxon>
        <taxon>Bacillota</taxon>
        <taxon>Tissierellia</taxon>
        <taxon>Tissierellales</taxon>
        <taxon>Tissierellaceae</taxon>
        <taxon>Tissierella</taxon>
    </lineage>
</organism>
<reference evidence="2 3" key="1">
    <citation type="submission" date="2022-06" db="EMBL/GenBank/DDBJ databases">
        <title>Isolation of gut microbiota from human fecal samples.</title>
        <authorList>
            <person name="Pamer E.G."/>
            <person name="Barat B."/>
            <person name="Waligurski E."/>
            <person name="Medina S."/>
            <person name="Paddock L."/>
            <person name="Mostad J."/>
        </authorList>
    </citation>
    <scope>NUCLEOTIDE SEQUENCE [LARGE SCALE GENOMIC DNA]</scope>
    <source>
        <strain evidence="2 3">DFI.7.95</strain>
    </source>
</reference>
<evidence type="ECO:0000313" key="2">
    <source>
        <dbReference type="EMBL" id="MCQ4923435.1"/>
    </source>
</evidence>
<feature type="chain" id="PRO_5045881660" evidence="1">
    <location>
        <begin position="26"/>
        <end position="65"/>
    </location>
</feature>
<sequence length="65" mass="6987">MKRRKLLSVVILMFLLFNLSVVAFAGGDGGPIRPRITSYLGGYEEEPEYPVVSSCGGDGGPVRVD</sequence>
<name>A0ABT1SAD4_9FIRM</name>
<proteinExistence type="predicted"/>
<dbReference type="Proteomes" id="UP001524478">
    <property type="component" value="Unassembled WGS sequence"/>
</dbReference>
<accession>A0ABT1SAD4</accession>
<dbReference type="EMBL" id="JANGAC010000006">
    <property type="protein sequence ID" value="MCQ4923435.1"/>
    <property type="molecule type" value="Genomic_DNA"/>
</dbReference>
<protein>
    <submittedName>
        <fullName evidence="2">Uncharacterized protein</fullName>
    </submittedName>
</protein>
<evidence type="ECO:0000313" key="3">
    <source>
        <dbReference type="Proteomes" id="UP001524478"/>
    </source>
</evidence>
<feature type="signal peptide" evidence="1">
    <location>
        <begin position="1"/>
        <end position="25"/>
    </location>
</feature>
<keyword evidence="1" id="KW-0732">Signal</keyword>
<evidence type="ECO:0000256" key="1">
    <source>
        <dbReference type="SAM" id="SignalP"/>
    </source>
</evidence>
<dbReference type="RefSeq" id="WP_256311421.1">
    <property type="nucleotide sequence ID" value="NZ_JANGAC010000006.1"/>
</dbReference>